<organism evidence="1 2">
    <name type="scientific">Arctium lappa</name>
    <name type="common">Greater burdock</name>
    <name type="synonym">Lappa major</name>
    <dbReference type="NCBI Taxonomy" id="4217"/>
    <lineage>
        <taxon>Eukaryota</taxon>
        <taxon>Viridiplantae</taxon>
        <taxon>Streptophyta</taxon>
        <taxon>Embryophyta</taxon>
        <taxon>Tracheophyta</taxon>
        <taxon>Spermatophyta</taxon>
        <taxon>Magnoliopsida</taxon>
        <taxon>eudicotyledons</taxon>
        <taxon>Gunneridae</taxon>
        <taxon>Pentapetalae</taxon>
        <taxon>asterids</taxon>
        <taxon>campanulids</taxon>
        <taxon>Asterales</taxon>
        <taxon>Asteraceae</taxon>
        <taxon>Carduoideae</taxon>
        <taxon>Cardueae</taxon>
        <taxon>Arctiinae</taxon>
        <taxon>Arctium</taxon>
    </lineage>
</organism>
<proteinExistence type="predicted"/>
<evidence type="ECO:0000313" key="2">
    <source>
        <dbReference type="Proteomes" id="UP001055879"/>
    </source>
</evidence>
<protein>
    <submittedName>
        <fullName evidence="1">Uncharacterized protein</fullName>
    </submittedName>
</protein>
<dbReference type="Proteomes" id="UP001055879">
    <property type="component" value="Linkage Group LG03"/>
</dbReference>
<comment type="caution">
    <text evidence="1">The sequence shown here is derived from an EMBL/GenBank/DDBJ whole genome shotgun (WGS) entry which is preliminary data.</text>
</comment>
<keyword evidence="2" id="KW-1185">Reference proteome</keyword>
<evidence type="ECO:0000313" key="1">
    <source>
        <dbReference type="EMBL" id="KAI3746184.1"/>
    </source>
</evidence>
<gene>
    <name evidence="1" type="ORF">L6452_08607</name>
</gene>
<sequence length="76" mass="8732">MAYAFTFWTCYVLKRKYEIIASEQRRPDQFTMNHKVEIGNGRVEEYGVYDAWVCVAIASSLPREVVISSCLLGSSF</sequence>
<reference evidence="1 2" key="2">
    <citation type="journal article" date="2022" name="Mol. Ecol. Resour.">
        <title>The genomes of chicory, endive, great burdock and yacon provide insights into Asteraceae paleo-polyploidization history and plant inulin production.</title>
        <authorList>
            <person name="Fan W."/>
            <person name="Wang S."/>
            <person name="Wang H."/>
            <person name="Wang A."/>
            <person name="Jiang F."/>
            <person name="Liu H."/>
            <person name="Zhao H."/>
            <person name="Xu D."/>
            <person name="Zhang Y."/>
        </authorList>
    </citation>
    <scope>NUCLEOTIDE SEQUENCE [LARGE SCALE GENOMIC DNA]</scope>
    <source>
        <strain evidence="2">cv. Niubang</strain>
    </source>
</reference>
<dbReference type="EMBL" id="CM042049">
    <property type="protein sequence ID" value="KAI3746184.1"/>
    <property type="molecule type" value="Genomic_DNA"/>
</dbReference>
<name>A0ACB9DHP6_ARCLA</name>
<reference evidence="2" key="1">
    <citation type="journal article" date="2022" name="Mol. Ecol. Resour.">
        <title>The genomes of chicory, endive, great burdock and yacon provide insights into Asteraceae palaeo-polyploidization history and plant inulin production.</title>
        <authorList>
            <person name="Fan W."/>
            <person name="Wang S."/>
            <person name="Wang H."/>
            <person name="Wang A."/>
            <person name="Jiang F."/>
            <person name="Liu H."/>
            <person name="Zhao H."/>
            <person name="Xu D."/>
            <person name="Zhang Y."/>
        </authorList>
    </citation>
    <scope>NUCLEOTIDE SEQUENCE [LARGE SCALE GENOMIC DNA]</scope>
    <source>
        <strain evidence="2">cv. Niubang</strain>
    </source>
</reference>
<accession>A0ACB9DHP6</accession>